<protein>
    <submittedName>
        <fullName evidence="1">Uncharacterized protein</fullName>
    </submittedName>
</protein>
<dbReference type="Proteomes" id="UP001523234">
    <property type="component" value="Unassembled WGS sequence"/>
</dbReference>
<evidence type="ECO:0000313" key="1">
    <source>
        <dbReference type="EMBL" id="MCO0832624.1"/>
    </source>
</evidence>
<name>A0ABT0ZRK6_9LACO</name>
<proteinExistence type="predicted"/>
<evidence type="ECO:0000313" key="2">
    <source>
        <dbReference type="Proteomes" id="UP001523234"/>
    </source>
</evidence>
<reference evidence="1 2" key="1">
    <citation type="submission" date="2022-06" db="EMBL/GenBank/DDBJ databases">
        <title>Fructobacillus taiwanensis sp. nov., isolated from the honeybee.</title>
        <authorList>
            <person name="Chen Y.-S."/>
            <person name="Wang L.-T."/>
            <person name="Lee Y.-S."/>
            <person name="Chang Y.-C."/>
            <person name="Wu H.-C."/>
            <person name="Liao C.-Y."/>
            <person name="Chen W.-H."/>
            <person name="Deng J.-N."/>
            <person name="Wang Y.-H."/>
        </authorList>
    </citation>
    <scope>NUCLEOTIDE SEQUENCE [LARGE SCALE GENOMIC DNA]</scope>
    <source>
        <strain evidence="1 2">W13</strain>
    </source>
</reference>
<keyword evidence="2" id="KW-1185">Reference proteome</keyword>
<dbReference type="EMBL" id="JAMWYK010000008">
    <property type="protein sequence ID" value="MCO0832624.1"/>
    <property type="molecule type" value="Genomic_DNA"/>
</dbReference>
<comment type="caution">
    <text evidence="1">The sequence shown here is derived from an EMBL/GenBank/DDBJ whole genome shotgun (WGS) entry which is preliminary data.</text>
</comment>
<accession>A0ABT0ZRK6</accession>
<gene>
    <name evidence="1" type="ORF">NFX39_05975</name>
</gene>
<sequence>MVALGDEHILYKMPSYEDYLKSYFGVGNKMPIEISIKYILQQPSITPIPIKKFENEIAEAELNIRDRERLRTRIRLFNSLNTVQQKIQLSGRAKKRIETRRHESAVSLFRAGSQITDLLERIKYIIIHIHNYDVENDLKVLVEMILTEQPDVFIRETFVRKFFMAYSLLVEGDLSEDI</sequence>
<organism evidence="1 2">
    <name type="scientific">Fructobacillus apis</name>
    <dbReference type="NCBI Taxonomy" id="2935017"/>
    <lineage>
        <taxon>Bacteria</taxon>
        <taxon>Bacillati</taxon>
        <taxon>Bacillota</taxon>
        <taxon>Bacilli</taxon>
        <taxon>Lactobacillales</taxon>
        <taxon>Lactobacillaceae</taxon>
        <taxon>Fructobacillus</taxon>
    </lineage>
</organism>